<evidence type="ECO:0000256" key="5">
    <source>
        <dbReference type="ARBA" id="ARBA00023157"/>
    </source>
</evidence>
<dbReference type="PRINTS" id="PR00747">
    <property type="entry name" value="GLYHDRLASE47"/>
</dbReference>
<dbReference type="EC" id="3.2.1.-" evidence="6"/>
<dbReference type="PANTHER" id="PTHR11742:SF6">
    <property type="entry name" value="MANNOSYL-OLIGOSACCHARIDE ALPHA-1,2-MANNOSIDASE IA-RELATED"/>
    <property type="match status" value="1"/>
</dbReference>
<evidence type="ECO:0000256" key="1">
    <source>
        <dbReference type="ARBA" id="ARBA00001913"/>
    </source>
</evidence>
<evidence type="ECO:0000313" key="8">
    <source>
        <dbReference type="EMBL" id="CAK8685855.1"/>
    </source>
</evidence>
<dbReference type="InterPro" id="IPR036026">
    <property type="entry name" value="Seven-hairpin_glycosidases"/>
</dbReference>
<evidence type="ECO:0000256" key="2">
    <source>
        <dbReference type="ARBA" id="ARBA00004922"/>
    </source>
</evidence>
<organism evidence="8 9">
    <name type="scientific">Clavelina lepadiformis</name>
    <name type="common">Light-bulb sea squirt</name>
    <name type="synonym">Ascidia lepadiformis</name>
    <dbReference type="NCBI Taxonomy" id="159417"/>
    <lineage>
        <taxon>Eukaryota</taxon>
        <taxon>Metazoa</taxon>
        <taxon>Chordata</taxon>
        <taxon>Tunicata</taxon>
        <taxon>Ascidiacea</taxon>
        <taxon>Aplousobranchia</taxon>
        <taxon>Clavelinidae</taxon>
        <taxon>Clavelina</taxon>
    </lineage>
</organism>
<keyword evidence="5" id="KW-1015">Disulfide bond</keyword>
<protein>
    <recommendedName>
        <fullName evidence="6">alpha-1,2-Mannosidase</fullName>
        <ecNumber evidence="6">3.2.1.-</ecNumber>
    </recommendedName>
</protein>
<name>A0ABP0G2W3_CLALP</name>
<dbReference type="Pfam" id="PF01532">
    <property type="entry name" value="Glyco_hydro_47"/>
    <property type="match status" value="1"/>
</dbReference>
<feature type="transmembrane region" description="Helical" evidence="7">
    <location>
        <begin position="9"/>
        <end position="29"/>
    </location>
</feature>
<evidence type="ECO:0000256" key="7">
    <source>
        <dbReference type="SAM" id="Phobius"/>
    </source>
</evidence>
<dbReference type="InterPro" id="IPR001382">
    <property type="entry name" value="Glyco_hydro_47"/>
</dbReference>
<comment type="cofactor">
    <cofactor evidence="1">
        <name>Ca(2+)</name>
        <dbReference type="ChEBI" id="CHEBI:29108"/>
    </cofactor>
</comment>
<evidence type="ECO:0000256" key="6">
    <source>
        <dbReference type="RuleBase" id="RU361193"/>
    </source>
</evidence>
<gene>
    <name evidence="8" type="ORF">CVLEPA_LOCUS16944</name>
</gene>
<dbReference type="Proteomes" id="UP001642483">
    <property type="component" value="Unassembled WGS sequence"/>
</dbReference>
<dbReference type="Gene3D" id="1.50.10.10">
    <property type="match status" value="1"/>
</dbReference>
<dbReference type="InterPro" id="IPR050749">
    <property type="entry name" value="Glycosyl_Hydrolase_47"/>
</dbReference>
<comment type="pathway">
    <text evidence="2">Protein modification; protein glycosylation.</text>
</comment>
<proteinExistence type="inferred from homology"/>
<comment type="similarity">
    <text evidence="3 6">Belongs to the glycosyl hydrolase 47 family.</text>
</comment>
<comment type="caution">
    <text evidence="8">The sequence shown here is derived from an EMBL/GenBank/DDBJ whole genome shotgun (WGS) entry which is preliminary data.</text>
</comment>
<dbReference type="PANTHER" id="PTHR11742">
    <property type="entry name" value="MANNOSYL-OLIGOSACCHARIDE ALPHA-1,2-MANNOSIDASE-RELATED"/>
    <property type="match status" value="1"/>
</dbReference>
<dbReference type="InterPro" id="IPR012341">
    <property type="entry name" value="6hp_glycosidase-like_sf"/>
</dbReference>
<keyword evidence="7" id="KW-0812">Transmembrane</keyword>
<reference evidence="8 9" key="1">
    <citation type="submission" date="2024-02" db="EMBL/GenBank/DDBJ databases">
        <authorList>
            <person name="Daric V."/>
            <person name="Darras S."/>
        </authorList>
    </citation>
    <scope>NUCLEOTIDE SEQUENCE [LARGE SCALE GENOMIC DNA]</scope>
</reference>
<keyword evidence="7" id="KW-1133">Transmembrane helix</keyword>
<evidence type="ECO:0000256" key="3">
    <source>
        <dbReference type="ARBA" id="ARBA00007658"/>
    </source>
</evidence>
<dbReference type="EMBL" id="CAWYQH010000101">
    <property type="protein sequence ID" value="CAK8685855.1"/>
    <property type="molecule type" value="Genomic_DNA"/>
</dbReference>
<keyword evidence="6" id="KW-0326">Glycosidase</keyword>
<evidence type="ECO:0000313" key="9">
    <source>
        <dbReference type="Proteomes" id="UP001642483"/>
    </source>
</evidence>
<keyword evidence="9" id="KW-1185">Reference proteome</keyword>
<dbReference type="SUPFAM" id="SSF48225">
    <property type="entry name" value="Seven-hairpin glycosidases"/>
    <property type="match status" value="1"/>
</dbReference>
<sequence length="614" mass="69808">MALIKLKQLTLLACLGTVAIFCYTMVFLLPKNESVDINALFEHRHDRGLPQIKPQFEPSSLKLKVTKLPVENHNKFERLNPKDPLQRRHYENFQAEHEKAINEAVNMMKVKDEIAGEKRKLSEEESQRESKRLLEQLKKDEGYFGHIKPYDHTRGTPIDENVVKKREAVKDMMKLAWKSYHQYAWGANELKPISKQRHSANIFGSAETGATIVDALDTLYIMGLMDEFNQGKEWIVNLNMNSRTDISVFEVNIRFVGGLLAAYFLSGDVIFMNQAKAIADKLLPAFNTKTGIPYAMINPVTGKVRNWGWAPGGSSILSEVGTLHLEFAMLSKITGDKTYLEKVIKIREFLRKADKPNGLYPNYLNPQTGAWGQRHVSVGALGDSFYEYLLKAWLLSDKSDVEARLMYDEAIEAIEKHVMGKSPGGLTYLGEWRSGRLEPKMGHLTCFAGGMFALGANGSKDEKHFLQLGAEIAHTCHMSYDKATLKLGPESFQLSGGNEATALRPNEKYYILRPEVVETYFVMWRLTKDPKYRQWGWEAVQALQTNCQVENGFSGIKDVYAARPAHDDVQQSFFLAETLKYLYLLFSEDDLINLDEWVFNTEAHPFPIVKSAQL</sequence>
<evidence type="ECO:0000256" key="4">
    <source>
        <dbReference type="ARBA" id="ARBA00022801"/>
    </source>
</evidence>
<accession>A0ABP0G2W3</accession>
<keyword evidence="4 6" id="KW-0378">Hydrolase</keyword>
<keyword evidence="7" id="KW-0472">Membrane</keyword>